<dbReference type="EMBL" id="BSDD01000004">
    <property type="protein sequence ID" value="GLH70570.1"/>
    <property type="molecule type" value="Genomic_DNA"/>
</dbReference>
<evidence type="ECO:0000313" key="3">
    <source>
        <dbReference type="Proteomes" id="UP001165089"/>
    </source>
</evidence>
<proteinExistence type="predicted"/>
<gene>
    <name evidence="2" type="ORF">GETHPA_21030</name>
</gene>
<evidence type="ECO:0000256" key="1">
    <source>
        <dbReference type="ARBA" id="ARBA00022729"/>
    </source>
</evidence>
<dbReference type="InterPro" id="IPR013517">
    <property type="entry name" value="FG-GAP"/>
</dbReference>
<dbReference type="InterPro" id="IPR028994">
    <property type="entry name" value="Integrin_alpha_N"/>
</dbReference>
<dbReference type="Pfam" id="PF13517">
    <property type="entry name" value="FG-GAP_3"/>
    <property type="match status" value="3"/>
</dbReference>
<keyword evidence="3" id="KW-1185">Reference proteome</keyword>
<dbReference type="RefSeq" id="WP_285725920.1">
    <property type="nucleotide sequence ID" value="NZ_BSDD01000004.1"/>
</dbReference>
<accession>A0ABQ5Q718</accession>
<dbReference type="Proteomes" id="UP001165089">
    <property type="component" value="Unassembled WGS sequence"/>
</dbReference>
<dbReference type="SUPFAM" id="SSF69318">
    <property type="entry name" value="Integrin alpha N-terminal domain"/>
    <property type="match status" value="1"/>
</dbReference>
<sequence>MGHPADTARARLPLAALLLVLACGGGGEVRIPPFWVWGKVVAADLDGDGRPEVAVAAVLVDGSSRADQVRVFPALAGGGFGPPAAYAVAADPWGLCVADLDGDGRPDLVATIPAVEAPVPNQVGDSGGLSILRQDVAFPGHFFRAVWVRTGGAADAAGVADFTGDGHPDVAVADGVRVNSRVLLLAQSPSQAGTLLPPVSVPVGTGHGYRDLAAADVDGDGRPDLVLAGNDVVAVLLQQAGGGFASPTFLPAGSHVEGVAAADLDGDGRMDLVAANAGNAPDGGRGGATVTVFLQRQPGQFTATSIPVPDGARQVAVGDLDGDGLPDLAVVSLVYPSLSTPSRVSVLRQSSAQRGAFVPGGTYDGTLSSNFLALADLDGDGRTDILLNEGPSVMVQTATPGVFASPRPLR</sequence>
<comment type="caution">
    <text evidence="2">The sequence shown here is derived from an EMBL/GenBank/DDBJ whole genome shotgun (WGS) entry which is preliminary data.</text>
</comment>
<dbReference type="PANTHER" id="PTHR44103">
    <property type="entry name" value="PROPROTEIN CONVERTASE P"/>
    <property type="match status" value="1"/>
</dbReference>
<evidence type="ECO:0000313" key="2">
    <source>
        <dbReference type="EMBL" id="GLH70570.1"/>
    </source>
</evidence>
<dbReference type="PANTHER" id="PTHR44103:SF1">
    <property type="entry name" value="PROPROTEIN CONVERTASE P"/>
    <property type="match status" value="1"/>
</dbReference>
<keyword evidence="1" id="KW-0732">Signal</keyword>
<evidence type="ECO:0008006" key="4">
    <source>
        <dbReference type="Google" id="ProtNLM"/>
    </source>
</evidence>
<dbReference type="Gene3D" id="2.130.10.130">
    <property type="entry name" value="Integrin alpha, N-terminal"/>
    <property type="match status" value="3"/>
</dbReference>
<reference evidence="2 3" key="1">
    <citation type="journal article" date="2023" name="Antonie Van Leeuwenhoek">
        <title>Mesoterricola silvestris gen. nov., sp. nov., Mesoterricola sediminis sp. nov., Geothrix oryzae sp. nov., Geothrix edaphica sp. nov., Geothrix rubra sp. nov., and Geothrix limicola sp. nov., six novel members of Acidobacteriota isolated from soils.</title>
        <authorList>
            <person name="Itoh H."/>
            <person name="Sugisawa Y."/>
            <person name="Mise K."/>
            <person name="Xu Z."/>
            <person name="Kuniyasu M."/>
            <person name="Ushijima N."/>
            <person name="Kawano K."/>
            <person name="Kobayashi E."/>
            <person name="Shiratori Y."/>
            <person name="Masuda Y."/>
            <person name="Senoo K."/>
        </authorList>
    </citation>
    <scope>NUCLEOTIDE SEQUENCE [LARGE SCALE GENOMIC DNA]</scope>
    <source>
        <strain evidence="2 3">Red803</strain>
    </source>
</reference>
<protein>
    <recommendedName>
        <fullName evidence="4">VCBS repeat-containing protein</fullName>
    </recommendedName>
</protein>
<organism evidence="2 3">
    <name type="scientific">Geothrix rubra</name>
    <dbReference type="NCBI Taxonomy" id="2927977"/>
    <lineage>
        <taxon>Bacteria</taxon>
        <taxon>Pseudomonadati</taxon>
        <taxon>Acidobacteriota</taxon>
        <taxon>Holophagae</taxon>
        <taxon>Holophagales</taxon>
        <taxon>Holophagaceae</taxon>
        <taxon>Geothrix</taxon>
    </lineage>
</organism>
<name>A0ABQ5Q718_9BACT</name>